<proteinExistence type="predicted"/>
<organism evidence="1 2">
    <name type="scientific">Jatrophihabitans telluris</name>
    <dbReference type="NCBI Taxonomy" id="2038343"/>
    <lineage>
        <taxon>Bacteria</taxon>
        <taxon>Bacillati</taxon>
        <taxon>Actinomycetota</taxon>
        <taxon>Actinomycetes</taxon>
        <taxon>Jatrophihabitantales</taxon>
        <taxon>Jatrophihabitantaceae</taxon>
        <taxon>Jatrophihabitans</taxon>
    </lineage>
</organism>
<reference evidence="1" key="2">
    <citation type="submission" date="2022-05" db="EMBL/GenBank/DDBJ databases">
        <authorList>
            <person name="Kim J.-S."/>
            <person name="Lee K."/>
            <person name="Suh M."/>
            <person name="Eom M."/>
            <person name="Kim J.-S."/>
            <person name="Kim D.-S."/>
            <person name="Ko S.-H."/>
            <person name="Shin Y."/>
            <person name="Lee J.-S."/>
        </authorList>
    </citation>
    <scope>NUCLEOTIDE SEQUENCE</scope>
    <source>
        <strain evidence="1">N237</strain>
    </source>
</reference>
<name>A0ABY4R097_9ACTN</name>
<protein>
    <submittedName>
        <fullName evidence="1">Uncharacterized protein</fullName>
    </submittedName>
</protein>
<dbReference type="Proteomes" id="UP001056336">
    <property type="component" value="Chromosome"/>
</dbReference>
<gene>
    <name evidence="1" type="ORF">M6D93_04735</name>
</gene>
<evidence type="ECO:0000313" key="2">
    <source>
        <dbReference type="Proteomes" id="UP001056336"/>
    </source>
</evidence>
<dbReference type="EMBL" id="CP097332">
    <property type="protein sequence ID" value="UQX89313.1"/>
    <property type="molecule type" value="Genomic_DNA"/>
</dbReference>
<keyword evidence="2" id="KW-1185">Reference proteome</keyword>
<sequence>MYRRDWLEGWNPRYARLLAETETPDTRAALVDTNGDGRELWFSIEVRGPSGEWVMALDWDDVGAHQPTGQLLDSDVVFGWGTTGDVGEFRTIDHDGLPFPVRVGPHGWWILAAKIPQG</sequence>
<reference evidence="1" key="1">
    <citation type="journal article" date="2018" name="Int. J. Syst. Evol. Microbiol.">
        <title>Jatrophihabitans telluris sp. nov., isolated from sediment soil of lava forest wetlands and the emended description of the genus Jatrophihabitans.</title>
        <authorList>
            <person name="Lee K.C."/>
            <person name="Suh M.K."/>
            <person name="Eom M.K."/>
            <person name="Kim K.K."/>
            <person name="Kim J.S."/>
            <person name="Kim D.S."/>
            <person name="Ko S.H."/>
            <person name="Shin Y.K."/>
            <person name="Lee J.S."/>
        </authorList>
    </citation>
    <scope>NUCLEOTIDE SEQUENCE</scope>
    <source>
        <strain evidence="1">N237</strain>
    </source>
</reference>
<dbReference type="RefSeq" id="WP_249773209.1">
    <property type="nucleotide sequence ID" value="NZ_CP097332.1"/>
</dbReference>
<accession>A0ABY4R097</accession>
<evidence type="ECO:0000313" key="1">
    <source>
        <dbReference type="EMBL" id="UQX89313.1"/>
    </source>
</evidence>